<reference evidence="1" key="1">
    <citation type="journal article" date="2023" name="PLoS Negl. Trop. Dis.">
        <title>A genome sequence for Biomphalaria pfeifferi, the major vector snail for the human-infecting parasite Schistosoma mansoni.</title>
        <authorList>
            <person name="Bu L."/>
            <person name="Lu L."/>
            <person name="Laidemitt M.R."/>
            <person name="Zhang S.M."/>
            <person name="Mutuku M."/>
            <person name="Mkoji G."/>
            <person name="Steinauer M."/>
            <person name="Loker E.S."/>
        </authorList>
    </citation>
    <scope>NUCLEOTIDE SEQUENCE</scope>
    <source>
        <strain evidence="1">KasaAsao</strain>
    </source>
</reference>
<organism evidence="1 2">
    <name type="scientific">Biomphalaria pfeifferi</name>
    <name type="common">Bloodfluke planorb</name>
    <name type="synonym">Freshwater snail</name>
    <dbReference type="NCBI Taxonomy" id="112525"/>
    <lineage>
        <taxon>Eukaryota</taxon>
        <taxon>Metazoa</taxon>
        <taxon>Spiralia</taxon>
        <taxon>Lophotrochozoa</taxon>
        <taxon>Mollusca</taxon>
        <taxon>Gastropoda</taxon>
        <taxon>Heterobranchia</taxon>
        <taxon>Euthyneura</taxon>
        <taxon>Panpulmonata</taxon>
        <taxon>Hygrophila</taxon>
        <taxon>Lymnaeoidea</taxon>
        <taxon>Planorbidae</taxon>
        <taxon>Biomphalaria</taxon>
    </lineage>
</organism>
<feature type="non-terminal residue" evidence="1">
    <location>
        <position position="1"/>
    </location>
</feature>
<name>A0AAD8FDE7_BIOPF</name>
<gene>
    <name evidence="1" type="ORF">Bpfe_009726</name>
</gene>
<dbReference type="AlphaFoldDB" id="A0AAD8FDE7"/>
<dbReference type="EMBL" id="JASAOG010000033">
    <property type="protein sequence ID" value="KAK0060857.1"/>
    <property type="molecule type" value="Genomic_DNA"/>
</dbReference>
<protein>
    <submittedName>
        <fullName evidence="1">Protein APCDD1</fullName>
    </submittedName>
</protein>
<evidence type="ECO:0000313" key="1">
    <source>
        <dbReference type="EMBL" id="KAK0060857.1"/>
    </source>
</evidence>
<comment type="caution">
    <text evidence="1">The sequence shown here is derived from an EMBL/GenBank/DDBJ whole genome shotgun (WGS) entry which is preliminary data.</text>
</comment>
<feature type="non-terminal residue" evidence="1">
    <location>
        <position position="49"/>
    </location>
</feature>
<keyword evidence="2" id="KW-1185">Reference proteome</keyword>
<evidence type="ECO:0000313" key="2">
    <source>
        <dbReference type="Proteomes" id="UP001233172"/>
    </source>
</evidence>
<dbReference type="Proteomes" id="UP001233172">
    <property type="component" value="Unassembled WGS sequence"/>
</dbReference>
<proteinExistence type="predicted"/>
<accession>A0AAD8FDE7</accession>
<reference evidence="1" key="2">
    <citation type="submission" date="2023-04" db="EMBL/GenBank/DDBJ databases">
        <authorList>
            <person name="Bu L."/>
            <person name="Lu L."/>
            <person name="Laidemitt M.R."/>
            <person name="Zhang S.M."/>
            <person name="Mutuku M."/>
            <person name="Mkoji G."/>
            <person name="Steinauer M."/>
            <person name="Loker E.S."/>
        </authorList>
    </citation>
    <scope>NUCLEOTIDE SEQUENCE</scope>
    <source>
        <strain evidence="1">KasaAsao</strain>
        <tissue evidence="1">Whole Snail</tissue>
    </source>
</reference>
<sequence>LTVVGASIPHFVYREDWREQSCARVLHKVRHQLVSTPMPPDIRGHWVSY</sequence>